<dbReference type="Gene3D" id="2.60.120.200">
    <property type="match status" value="1"/>
</dbReference>
<sequence>MFDICHWINEPETWLAEPARLRVITDRHSDFWRLTHDGAERDSGHFFGARVHSGFTAQLRVAARCKNQGDHAGIMVRIDGHHWLRAGIGYFDDTPQLLSVLTQGRSDLALGAPLGDHEELWLRVTLTQGTLRVQASLDGQRWPLLRLASLPVAAEYRVGPVCGTPERGGMEVAFSDFSLQAPLQRGLADLS</sequence>
<gene>
    <name evidence="1" type="ORF">APT59_08665</name>
</gene>
<dbReference type="InterPro" id="IPR013320">
    <property type="entry name" value="ConA-like_dom_sf"/>
</dbReference>
<dbReference type="PANTHER" id="PTHR35332:SF2">
    <property type="entry name" value="REGULATION OF ENOLASE PROTEIN 1"/>
    <property type="match status" value="1"/>
</dbReference>
<proteinExistence type="predicted"/>
<dbReference type="RefSeq" id="WP_059314473.1">
    <property type="nucleotide sequence ID" value="NZ_CP013987.1"/>
</dbReference>
<dbReference type="AlphaFoldDB" id="A0A0U4WGC5"/>
<evidence type="ECO:0000313" key="1">
    <source>
        <dbReference type="EMBL" id="ALZ84274.1"/>
    </source>
</evidence>
<name>A0A0U4WGC5_9PSED</name>
<dbReference type="Proteomes" id="UP000064137">
    <property type="component" value="Chromosome"/>
</dbReference>
<dbReference type="OrthoDB" id="9814707at2"/>
<protein>
    <submittedName>
        <fullName evidence="1">Regulation of enolase 1</fullName>
    </submittedName>
</protein>
<dbReference type="EMBL" id="CP013987">
    <property type="protein sequence ID" value="ALZ84274.1"/>
    <property type="molecule type" value="Genomic_DNA"/>
</dbReference>
<dbReference type="InterPro" id="IPR009784">
    <property type="entry name" value="DUF1349"/>
</dbReference>
<dbReference type="SUPFAM" id="SSF49899">
    <property type="entry name" value="Concanavalin A-like lectins/glucanases"/>
    <property type="match status" value="1"/>
</dbReference>
<organism evidence="1 2">
    <name type="scientific">Pseudomonas oryzihabitans</name>
    <dbReference type="NCBI Taxonomy" id="47885"/>
    <lineage>
        <taxon>Bacteria</taxon>
        <taxon>Pseudomonadati</taxon>
        <taxon>Pseudomonadota</taxon>
        <taxon>Gammaproteobacteria</taxon>
        <taxon>Pseudomonadales</taxon>
        <taxon>Pseudomonadaceae</taxon>
        <taxon>Pseudomonas</taxon>
    </lineage>
</organism>
<reference evidence="1 2" key="1">
    <citation type="submission" date="2016-01" db="EMBL/GenBank/DDBJ databases">
        <title>Annotation of Pseudomonas oryzihabitans USDA-ARS-USMARC-56511.</title>
        <authorList>
            <person name="Harhay G.P."/>
            <person name="Harhay D.M."/>
            <person name="Smith T.P.L."/>
            <person name="Bono J.L."/>
            <person name="Heaton M.P."/>
            <person name="Clawson M.L."/>
            <person name="Chitko-Mckown C.G."/>
            <person name="Capik S.F."/>
            <person name="DeDonder K.D."/>
            <person name="Apley M.D."/>
            <person name="Lubbers B.V."/>
            <person name="White B.J."/>
            <person name="Larson R.L."/>
        </authorList>
    </citation>
    <scope>NUCLEOTIDE SEQUENCE [LARGE SCALE GENOMIC DNA]</scope>
    <source>
        <strain evidence="1 2">USDA-ARS-USMARC-56511</strain>
    </source>
</reference>
<evidence type="ECO:0000313" key="2">
    <source>
        <dbReference type="Proteomes" id="UP000064137"/>
    </source>
</evidence>
<dbReference type="KEGG" id="por:APT59_08665"/>
<dbReference type="Pfam" id="PF07081">
    <property type="entry name" value="DUF1349"/>
    <property type="match status" value="1"/>
</dbReference>
<dbReference type="PANTHER" id="PTHR35332">
    <property type="entry name" value="REGULATION OF ENOLASE PROTEIN 1"/>
    <property type="match status" value="1"/>
</dbReference>
<accession>A0A0U4WGC5</accession>